<keyword evidence="2" id="KW-1185">Reference proteome</keyword>
<dbReference type="Proteomes" id="UP000067738">
    <property type="component" value="Chromosome"/>
</dbReference>
<dbReference type="GeneID" id="26736823"/>
<dbReference type="KEGG" id="mmil:sm9_1869"/>
<proteinExistence type="predicted"/>
<reference evidence="1 2" key="1">
    <citation type="submission" date="2015-04" db="EMBL/GenBank/DDBJ databases">
        <title>The complete genome sequence of the rumen methanogen Methanobrevibacter millerae SM9.</title>
        <authorList>
            <person name="Leahy S.C."/>
            <person name="Kelly W.J."/>
            <person name="Pacheco D.M."/>
            <person name="Li D."/>
            <person name="Altermann E."/>
            <person name="Attwood G.T."/>
        </authorList>
    </citation>
    <scope>NUCLEOTIDE SEQUENCE [LARGE SCALE GENOMIC DNA]</scope>
    <source>
        <strain evidence="1 2">SM9</strain>
    </source>
</reference>
<evidence type="ECO:0000313" key="1">
    <source>
        <dbReference type="EMBL" id="ALT69635.1"/>
    </source>
</evidence>
<dbReference type="OrthoDB" id="76946at2157"/>
<protein>
    <recommendedName>
        <fullName evidence="3">DUF4325 domain-containing protein</fullName>
    </recommendedName>
</protein>
<accession>A0A0U2TV04</accession>
<dbReference type="EMBL" id="CP011266">
    <property type="protein sequence ID" value="ALT69635.1"/>
    <property type="molecule type" value="Genomic_DNA"/>
</dbReference>
<evidence type="ECO:0000313" key="2">
    <source>
        <dbReference type="Proteomes" id="UP000067738"/>
    </source>
</evidence>
<dbReference type="PATRIC" id="fig|230361.4.peg.1932"/>
<evidence type="ECO:0008006" key="3">
    <source>
        <dbReference type="Google" id="ProtNLM"/>
    </source>
</evidence>
<gene>
    <name evidence="1" type="ORF">sm9_1869</name>
</gene>
<dbReference type="AlphaFoldDB" id="A0A0U2TV04"/>
<organism evidence="1 2">
    <name type="scientific">Methanobrevibacter millerae</name>
    <dbReference type="NCBI Taxonomy" id="230361"/>
    <lineage>
        <taxon>Archaea</taxon>
        <taxon>Methanobacteriati</taxon>
        <taxon>Methanobacteriota</taxon>
        <taxon>Methanomada group</taxon>
        <taxon>Methanobacteria</taxon>
        <taxon>Methanobacteriales</taxon>
        <taxon>Methanobacteriaceae</taxon>
        <taxon>Methanobrevibacter</taxon>
    </lineage>
</organism>
<sequence length="85" mass="9459">MLINIGAEFGTHLESNDIANELIDILNKIPEKEFILDFKDVIFVTMNFAQAYYIGKSESSKKISEINFSDSIKVTMGAADEAVNP</sequence>
<name>A0A0U2TV04_9EURY</name>
<dbReference type="RefSeq" id="WP_058739857.1">
    <property type="nucleotide sequence ID" value="NZ_CP011266.1"/>
</dbReference>